<proteinExistence type="predicted"/>
<dbReference type="InterPro" id="IPR052353">
    <property type="entry name" value="Benzoxazolinone_Detox_Enz"/>
</dbReference>
<gene>
    <name evidence="2" type="ORF">RM446_08370</name>
</gene>
<dbReference type="PANTHER" id="PTHR30212">
    <property type="entry name" value="PROTEIN YIIM"/>
    <property type="match status" value="1"/>
</dbReference>
<sequence length="221" mass="23644">MPSVPRPTPSLLSVNTGTAVPADWAGRLKRTAIDKSPAAGPVAVHTLGVAGDEQADRDNHGGPDKAVYAYSREDLDLWQERLGRPLRDGVFGENLTTRGIDLGAVLIGERWRVGTVLLEAALPRTPCGVFRSWMAETGWVKRFTAEGRTGVYLRVLGEGELTAGDGITVVHRPGHGIGVAAAFRARYERDPDLLRRVLAVPGRSAVWEESAAALGVHPAEG</sequence>
<organism evidence="2 3">
    <name type="scientific">Streptomonospora wellingtoniae</name>
    <dbReference type="NCBI Taxonomy" id="3075544"/>
    <lineage>
        <taxon>Bacteria</taxon>
        <taxon>Bacillati</taxon>
        <taxon>Actinomycetota</taxon>
        <taxon>Actinomycetes</taxon>
        <taxon>Streptosporangiales</taxon>
        <taxon>Nocardiopsidaceae</taxon>
        <taxon>Streptomonospora</taxon>
    </lineage>
</organism>
<dbReference type="EMBL" id="JAVREK010000006">
    <property type="protein sequence ID" value="MDT0302123.1"/>
    <property type="molecule type" value="Genomic_DNA"/>
</dbReference>
<dbReference type="SUPFAM" id="SSF50800">
    <property type="entry name" value="PK beta-barrel domain-like"/>
    <property type="match status" value="1"/>
</dbReference>
<dbReference type="Gene3D" id="2.40.33.20">
    <property type="entry name" value="PK beta-barrel domain-like"/>
    <property type="match status" value="1"/>
</dbReference>
<evidence type="ECO:0000259" key="1">
    <source>
        <dbReference type="PROSITE" id="PS51340"/>
    </source>
</evidence>
<name>A0ABU2KSP4_9ACTN</name>
<dbReference type="PROSITE" id="PS51340">
    <property type="entry name" value="MOSC"/>
    <property type="match status" value="1"/>
</dbReference>
<dbReference type="Pfam" id="PF03473">
    <property type="entry name" value="MOSC"/>
    <property type="match status" value="1"/>
</dbReference>
<protein>
    <submittedName>
        <fullName evidence="2">MOSC domain-containing protein</fullName>
    </submittedName>
</protein>
<comment type="caution">
    <text evidence="2">The sequence shown here is derived from an EMBL/GenBank/DDBJ whole genome shotgun (WGS) entry which is preliminary data.</text>
</comment>
<accession>A0ABU2KSP4</accession>
<dbReference type="PANTHER" id="PTHR30212:SF2">
    <property type="entry name" value="PROTEIN YIIM"/>
    <property type="match status" value="1"/>
</dbReference>
<dbReference type="RefSeq" id="WP_311544603.1">
    <property type="nucleotide sequence ID" value="NZ_JAVREK010000006.1"/>
</dbReference>
<evidence type="ECO:0000313" key="3">
    <source>
        <dbReference type="Proteomes" id="UP001183226"/>
    </source>
</evidence>
<dbReference type="Proteomes" id="UP001183226">
    <property type="component" value="Unassembled WGS sequence"/>
</dbReference>
<keyword evidence="3" id="KW-1185">Reference proteome</keyword>
<evidence type="ECO:0000313" key="2">
    <source>
        <dbReference type="EMBL" id="MDT0302123.1"/>
    </source>
</evidence>
<dbReference type="InterPro" id="IPR011037">
    <property type="entry name" value="Pyrv_Knase-like_insert_dom_sf"/>
</dbReference>
<dbReference type="InterPro" id="IPR005302">
    <property type="entry name" value="MoCF_Sase_C"/>
</dbReference>
<feature type="domain" description="MOSC" evidence="1">
    <location>
        <begin position="36"/>
        <end position="170"/>
    </location>
</feature>
<reference evidence="3" key="1">
    <citation type="submission" date="2023-07" db="EMBL/GenBank/DDBJ databases">
        <title>30 novel species of actinomycetes from the DSMZ collection.</title>
        <authorList>
            <person name="Nouioui I."/>
        </authorList>
    </citation>
    <scope>NUCLEOTIDE SEQUENCE [LARGE SCALE GENOMIC DNA]</scope>
    <source>
        <strain evidence="3">DSM 45055</strain>
    </source>
</reference>